<dbReference type="Gene3D" id="3.50.50.60">
    <property type="entry name" value="FAD/NAD(P)-binding domain"/>
    <property type="match status" value="1"/>
</dbReference>
<reference evidence="1" key="1">
    <citation type="journal article" date="2020" name="Stud. Mycol.">
        <title>101 Dothideomycetes genomes: a test case for predicting lifestyles and emergence of pathogens.</title>
        <authorList>
            <person name="Haridas S."/>
            <person name="Albert R."/>
            <person name="Binder M."/>
            <person name="Bloem J."/>
            <person name="Labutti K."/>
            <person name="Salamov A."/>
            <person name="Andreopoulos B."/>
            <person name="Baker S."/>
            <person name="Barry K."/>
            <person name="Bills G."/>
            <person name="Bluhm B."/>
            <person name="Cannon C."/>
            <person name="Castanera R."/>
            <person name="Culley D."/>
            <person name="Daum C."/>
            <person name="Ezra D."/>
            <person name="Gonzalez J."/>
            <person name="Henrissat B."/>
            <person name="Kuo A."/>
            <person name="Liang C."/>
            <person name="Lipzen A."/>
            <person name="Lutzoni F."/>
            <person name="Magnuson J."/>
            <person name="Mondo S."/>
            <person name="Nolan M."/>
            <person name="Ohm R."/>
            <person name="Pangilinan J."/>
            <person name="Park H.-J."/>
            <person name="Ramirez L."/>
            <person name="Alfaro M."/>
            <person name="Sun H."/>
            <person name="Tritt A."/>
            <person name="Yoshinaga Y."/>
            <person name="Zwiers L.-H."/>
            <person name="Turgeon B."/>
            <person name="Goodwin S."/>
            <person name="Spatafora J."/>
            <person name="Crous P."/>
            <person name="Grigoriev I."/>
        </authorList>
    </citation>
    <scope>NUCLEOTIDE SEQUENCE</scope>
    <source>
        <strain evidence="1">CBS 101060</strain>
    </source>
</reference>
<dbReference type="InterPro" id="IPR036188">
    <property type="entry name" value="FAD/NAD-bd_sf"/>
</dbReference>
<dbReference type="EMBL" id="MU006096">
    <property type="protein sequence ID" value="KAF2838459.1"/>
    <property type="molecule type" value="Genomic_DNA"/>
</dbReference>
<keyword evidence="2" id="KW-1185">Reference proteome</keyword>
<name>A0A9P4S9Q9_9PEZI</name>
<dbReference type="Proteomes" id="UP000799429">
    <property type="component" value="Unassembled WGS sequence"/>
</dbReference>
<accession>A0A9P4S9Q9</accession>
<evidence type="ECO:0008006" key="3">
    <source>
        <dbReference type="Google" id="ProtNLM"/>
    </source>
</evidence>
<proteinExistence type="predicted"/>
<organism evidence="1 2">
    <name type="scientific">Patellaria atrata CBS 101060</name>
    <dbReference type="NCBI Taxonomy" id="1346257"/>
    <lineage>
        <taxon>Eukaryota</taxon>
        <taxon>Fungi</taxon>
        <taxon>Dikarya</taxon>
        <taxon>Ascomycota</taxon>
        <taxon>Pezizomycotina</taxon>
        <taxon>Dothideomycetes</taxon>
        <taxon>Dothideomycetes incertae sedis</taxon>
        <taxon>Patellariales</taxon>
        <taxon>Patellariaceae</taxon>
        <taxon>Patellaria</taxon>
    </lineage>
</organism>
<dbReference type="Gene3D" id="3.30.9.10">
    <property type="entry name" value="D-Amino Acid Oxidase, subunit A, domain 2"/>
    <property type="match status" value="1"/>
</dbReference>
<comment type="caution">
    <text evidence="1">The sequence shown here is derived from an EMBL/GenBank/DDBJ whole genome shotgun (WGS) entry which is preliminary data.</text>
</comment>
<evidence type="ECO:0000313" key="2">
    <source>
        <dbReference type="Proteomes" id="UP000799429"/>
    </source>
</evidence>
<protein>
    <recommendedName>
        <fullName evidence="3">FAD/NAD(P)-binding domain-containing protein</fullName>
    </recommendedName>
</protein>
<evidence type="ECO:0000313" key="1">
    <source>
        <dbReference type="EMBL" id="KAF2838459.1"/>
    </source>
</evidence>
<gene>
    <name evidence="1" type="ORF">M501DRAFT_1004180</name>
</gene>
<dbReference type="AlphaFoldDB" id="A0A9P4S9Q9"/>
<dbReference type="OrthoDB" id="2219495at2759"/>
<sequence>MDKTIYIIGYGVFGLSAALHLSKVISETSAKLVILSHPSPQSPSNDISKIVRIDYANVDRMKEALHAQGFWKNDVLFSRFYQSVGRVIVYDRSNLSTLNSIDESRRSIGKSARLRFDKSI</sequence>